<feature type="region of interest" description="Disordered" evidence="1">
    <location>
        <begin position="411"/>
        <end position="434"/>
    </location>
</feature>
<dbReference type="HOGENOM" id="CLU_037659_0_0_1"/>
<accession>A0A0C3KGP4</accession>
<organism evidence="2 3">
    <name type="scientific">Pisolithus tinctorius Marx 270</name>
    <dbReference type="NCBI Taxonomy" id="870435"/>
    <lineage>
        <taxon>Eukaryota</taxon>
        <taxon>Fungi</taxon>
        <taxon>Dikarya</taxon>
        <taxon>Basidiomycota</taxon>
        <taxon>Agaricomycotina</taxon>
        <taxon>Agaricomycetes</taxon>
        <taxon>Agaricomycetidae</taxon>
        <taxon>Boletales</taxon>
        <taxon>Sclerodermatineae</taxon>
        <taxon>Pisolithaceae</taxon>
        <taxon>Pisolithus</taxon>
    </lineage>
</organism>
<dbReference type="InParanoid" id="A0A0C3KGP4"/>
<evidence type="ECO:0000313" key="2">
    <source>
        <dbReference type="EMBL" id="KIO08772.1"/>
    </source>
</evidence>
<dbReference type="EMBL" id="KN831956">
    <property type="protein sequence ID" value="KIO08772.1"/>
    <property type="molecule type" value="Genomic_DNA"/>
</dbReference>
<name>A0A0C3KGP4_PISTI</name>
<keyword evidence="3" id="KW-1185">Reference proteome</keyword>
<dbReference type="AlphaFoldDB" id="A0A0C3KGP4"/>
<evidence type="ECO:0000313" key="3">
    <source>
        <dbReference type="Proteomes" id="UP000054217"/>
    </source>
</evidence>
<reference evidence="3" key="2">
    <citation type="submission" date="2015-01" db="EMBL/GenBank/DDBJ databases">
        <title>Evolutionary Origins and Diversification of the Mycorrhizal Mutualists.</title>
        <authorList>
            <consortium name="DOE Joint Genome Institute"/>
            <consortium name="Mycorrhizal Genomics Consortium"/>
            <person name="Kohler A."/>
            <person name="Kuo A."/>
            <person name="Nagy L.G."/>
            <person name="Floudas D."/>
            <person name="Copeland A."/>
            <person name="Barry K.W."/>
            <person name="Cichocki N."/>
            <person name="Veneault-Fourrey C."/>
            <person name="LaButti K."/>
            <person name="Lindquist E.A."/>
            <person name="Lipzen A."/>
            <person name="Lundell T."/>
            <person name="Morin E."/>
            <person name="Murat C."/>
            <person name="Riley R."/>
            <person name="Ohm R."/>
            <person name="Sun H."/>
            <person name="Tunlid A."/>
            <person name="Henrissat B."/>
            <person name="Grigoriev I.V."/>
            <person name="Hibbett D.S."/>
            <person name="Martin F."/>
        </authorList>
    </citation>
    <scope>NUCLEOTIDE SEQUENCE [LARGE SCALE GENOMIC DNA]</scope>
    <source>
        <strain evidence="3">Marx 270</strain>
    </source>
</reference>
<dbReference type="OrthoDB" id="2705452at2759"/>
<proteinExistence type="predicted"/>
<reference evidence="2 3" key="1">
    <citation type="submission" date="2014-04" db="EMBL/GenBank/DDBJ databases">
        <authorList>
            <consortium name="DOE Joint Genome Institute"/>
            <person name="Kuo A."/>
            <person name="Kohler A."/>
            <person name="Costa M.D."/>
            <person name="Nagy L.G."/>
            <person name="Floudas D."/>
            <person name="Copeland A."/>
            <person name="Barry K.W."/>
            <person name="Cichocki N."/>
            <person name="Veneault-Fourrey C."/>
            <person name="LaButti K."/>
            <person name="Lindquist E.A."/>
            <person name="Lipzen A."/>
            <person name="Lundell T."/>
            <person name="Morin E."/>
            <person name="Murat C."/>
            <person name="Sun H."/>
            <person name="Tunlid A."/>
            <person name="Henrissat B."/>
            <person name="Grigoriev I.V."/>
            <person name="Hibbett D.S."/>
            <person name="Martin F."/>
            <person name="Nordberg H.P."/>
            <person name="Cantor M.N."/>
            <person name="Hua S.X."/>
        </authorList>
    </citation>
    <scope>NUCLEOTIDE SEQUENCE [LARGE SCALE GENOMIC DNA]</scope>
    <source>
        <strain evidence="2 3">Marx 270</strain>
    </source>
</reference>
<dbReference type="Proteomes" id="UP000054217">
    <property type="component" value="Unassembled WGS sequence"/>
</dbReference>
<feature type="region of interest" description="Disordered" evidence="1">
    <location>
        <begin position="211"/>
        <end position="253"/>
    </location>
</feature>
<evidence type="ECO:0000256" key="1">
    <source>
        <dbReference type="SAM" id="MobiDB-lite"/>
    </source>
</evidence>
<feature type="compositionally biased region" description="Polar residues" evidence="1">
    <location>
        <begin position="217"/>
        <end position="226"/>
    </location>
</feature>
<gene>
    <name evidence="2" type="ORF">M404DRAFT_22635</name>
</gene>
<sequence length="461" mass="52592">MATGVSLQESYLRGRGSERSDLGVPAVSRNTHQLTDDLFRSKIPLEFEAERLEEHLKPTGVGVEGLETLTGSPETDRLAYKEVVDSHRAPQHMSHVESKVIARRIQIEEPSRLIIRRKPPEEVLQIEMLKHVARVDGLALEMFHGSTVPAIYILFENPSRESTRTLGQLCRIAAIEEYEEWGEWRTVWKLPQLRATVTAARTTTPYEVGGAVRWERGTSSADNGLESSKGGRISTTDNDHGTGNNDDDDDYTECRSTARQDRMRRSMETRHEERRFWARRSKGKMDIRDEARRRPSRSQFEGQWPVEIDCAIRWKQGAKSASTELDGSEVHFDFETLYLHLCYSREGSCLRRSAIAAQESTKDYERKTLGRTAKRIRGTTTIYEERQRTIEEKLHDVIQWRYYEWGERSEGTMMSDGDNDDGDDNRRTGDEVDGAGCGAVAMQCENGHTVDTRHGGHERSA</sequence>
<protein>
    <submittedName>
        <fullName evidence="2">Uncharacterized protein</fullName>
    </submittedName>
</protein>
<feature type="region of interest" description="Disordered" evidence="1">
    <location>
        <begin position="1"/>
        <end position="28"/>
    </location>
</feature>